<protein>
    <submittedName>
        <fullName evidence="2">Uncharacterized protein</fullName>
    </submittedName>
</protein>
<keyword evidence="1" id="KW-0472">Membrane</keyword>
<sequence>MNMQQRAVAKPTGLWGIFRIPFWIGVISAVGLVSALLADGVWDALSWLCLAVPVIIALRPRRV</sequence>
<accession>A0ABT2QZ18</accession>
<dbReference type="RefSeq" id="WP_163124348.1">
    <property type="nucleotide sequence ID" value="NZ_ARXS01000010.1"/>
</dbReference>
<name>A0ABT2QZ18_9GAMM</name>
<reference evidence="2" key="1">
    <citation type="submission" date="2012-09" db="EMBL/GenBank/DDBJ databases">
        <title>Genome Sequence of alkane-degrading Bacterium Alcanivorax balearicus MACL04.</title>
        <authorList>
            <person name="Lai Q."/>
            <person name="Shao Z."/>
        </authorList>
    </citation>
    <scope>NUCLEOTIDE SEQUENCE</scope>
    <source>
        <strain evidence="2">MACL04</strain>
    </source>
</reference>
<proteinExistence type="predicted"/>
<keyword evidence="1" id="KW-0812">Transmembrane</keyword>
<feature type="transmembrane region" description="Helical" evidence="1">
    <location>
        <begin position="44"/>
        <end position="60"/>
    </location>
</feature>
<evidence type="ECO:0000313" key="3">
    <source>
        <dbReference type="Proteomes" id="UP001064106"/>
    </source>
</evidence>
<gene>
    <name evidence="2" type="ORF">MA04_02058</name>
</gene>
<dbReference type="Proteomes" id="UP001064106">
    <property type="component" value="Unassembled WGS sequence"/>
</dbReference>
<keyword evidence="1" id="KW-1133">Transmembrane helix</keyword>
<organism evidence="2 3">
    <name type="scientific">Alloalcanivorax balearicus MACL04</name>
    <dbReference type="NCBI Taxonomy" id="1177182"/>
    <lineage>
        <taxon>Bacteria</taxon>
        <taxon>Pseudomonadati</taxon>
        <taxon>Pseudomonadota</taxon>
        <taxon>Gammaproteobacteria</taxon>
        <taxon>Oceanospirillales</taxon>
        <taxon>Alcanivoracaceae</taxon>
        <taxon>Alloalcanivorax</taxon>
    </lineage>
</organism>
<evidence type="ECO:0000256" key="1">
    <source>
        <dbReference type="SAM" id="Phobius"/>
    </source>
</evidence>
<feature type="transmembrane region" description="Helical" evidence="1">
    <location>
        <begin position="20"/>
        <end position="38"/>
    </location>
</feature>
<keyword evidence="3" id="KW-1185">Reference proteome</keyword>
<comment type="caution">
    <text evidence="2">The sequence shown here is derived from an EMBL/GenBank/DDBJ whole genome shotgun (WGS) entry which is preliminary data.</text>
</comment>
<dbReference type="EMBL" id="ARXS01000010">
    <property type="protein sequence ID" value="MCU5782758.1"/>
    <property type="molecule type" value="Genomic_DNA"/>
</dbReference>
<evidence type="ECO:0000313" key="2">
    <source>
        <dbReference type="EMBL" id="MCU5782758.1"/>
    </source>
</evidence>